<dbReference type="GO" id="GO:0016787">
    <property type="term" value="F:hydrolase activity"/>
    <property type="evidence" value="ECO:0007669"/>
    <property type="project" value="UniProtKB-KW"/>
</dbReference>
<evidence type="ECO:0000259" key="2">
    <source>
        <dbReference type="Pfam" id="PF13472"/>
    </source>
</evidence>
<dbReference type="CDD" id="cd01832">
    <property type="entry name" value="SGNH_hydrolase_like_1"/>
    <property type="match status" value="1"/>
</dbReference>
<dbReference type="InterPro" id="IPR013830">
    <property type="entry name" value="SGNH_hydro"/>
</dbReference>
<accession>A0A7D7A2U5</accession>
<keyword evidence="4" id="KW-1185">Reference proteome</keyword>
<dbReference type="KEGG" id="nhu:H0264_21255"/>
<dbReference type="EMBL" id="CP059399">
    <property type="protein sequence ID" value="QLY34569.1"/>
    <property type="molecule type" value="Genomic_DNA"/>
</dbReference>
<evidence type="ECO:0000256" key="1">
    <source>
        <dbReference type="SAM" id="MobiDB-lite"/>
    </source>
</evidence>
<dbReference type="Gene3D" id="3.40.50.1110">
    <property type="entry name" value="SGNH hydrolase"/>
    <property type="match status" value="1"/>
</dbReference>
<evidence type="ECO:0000313" key="3">
    <source>
        <dbReference type="EMBL" id="QLY34569.1"/>
    </source>
</evidence>
<feature type="region of interest" description="Disordered" evidence="1">
    <location>
        <begin position="218"/>
        <end position="237"/>
    </location>
</feature>
<reference evidence="3 4" key="1">
    <citation type="submission" date="2020-07" db="EMBL/GenBank/DDBJ databases">
        <authorList>
            <person name="Zhuang K."/>
            <person name="Ran Y."/>
        </authorList>
    </citation>
    <scope>NUCLEOTIDE SEQUENCE [LARGE SCALE GENOMIC DNA]</scope>
    <source>
        <strain evidence="3 4">WCH-YHL-001</strain>
    </source>
</reference>
<feature type="domain" description="SGNH hydrolase-type esterase" evidence="2">
    <location>
        <begin position="40"/>
        <end position="211"/>
    </location>
</feature>
<dbReference type="InterPro" id="IPR036514">
    <property type="entry name" value="SGNH_hydro_sf"/>
</dbReference>
<dbReference type="PANTHER" id="PTHR43784">
    <property type="entry name" value="GDSL-LIKE LIPASE/ACYLHYDROLASE, PUTATIVE (AFU_ORTHOLOGUE AFUA_2G00820)-RELATED"/>
    <property type="match status" value="1"/>
</dbReference>
<evidence type="ECO:0000313" key="4">
    <source>
        <dbReference type="Proteomes" id="UP000515512"/>
    </source>
</evidence>
<keyword evidence="3" id="KW-0378">Hydrolase</keyword>
<dbReference type="InterPro" id="IPR053140">
    <property type="entry name" value="GDSL_Rv0518-like"/>
</dbReference>
<organism evidence="3 4">
    <name type="scientific">Nocardia huaxiensis</name>
    <dbReference type="NCBI Taxonomy" id="2755382"/>
    <lineage>
        <taxon>Bacteria</taxon>
        <taxon>Bacillati</taxon>
        <taxon>Actinomycetota</taxon>
        <taxon>Actinomycetes</taxon>
        <taxon>Mycobacteriales</taxon>
        <taxon>Nocardiaceae</taxon>
        <taxon>Nocardia</taxon>
    </lineage>
</organism>
<name>A0A7D7A2U5_9NOCA</name>
<dbReference type="SUPFAM" id="SSF52266">
    <property type="entry name" value="SGNH hydrolase"/>
    <property type="match status" value="1"/>
</dbReference>
<gene>
    <name evidence="3" type="ORF">H0264_21255</name>
</gene>
<proteinExistence type="predicted"/>
<dbReference type="AlphaFoldDB" id="A0A7D7A2U5"/>
<dbReference type="Pfam" id="PF13472">
    <property type="entry name" value="Lipase_GDSL_2"/>
    <property type="match status" value="1"/>
</dbReference>
<dbReference type="PANTHER" id="PTHR43784:SF2">
    <property type="entry name" value="GDSL-LIKE LIPASE_ACYLHYDROLASE, PUTATIVE (AFU_ORTHOLOGUE AFUA_2G00820)-RELATED"/>
    <property type="match status" value="1"/>
</dbReference>
<protein>
    <submittedName>
        <fullName evidence="3">SGNH/GDSL hydrolase family protein</fullName>
    </submittedName>
</protein>
<dbReference type="Proteomes" id="UP000515512">
    <property type="component" value="Chromosome"/>
</dbReference>
<sequence length="237" mass="25930">MDTHHEIADATRTEANDSLVLQDSEAATLLRAAPWRRFAVIGDSTAAGVGDPTPGYETVSWNNRLGRWLLAAHPNAEYHTTGRMGATITEVAAEQLADLHRFHPDLVHVTCGGNDLFRRDVDLGQVERDLDELCTAATATGARLSMFTLADAATGPLVSMRPRLAAFADIVRRVAARHDAILTEFWSHEARLRPDWLSSDFIHLSMSGHAVVASEMAKSLAHHANPETPQPEFRSGH</sequence>